<evidence type="ECO:0008006" key="3">
    <source>
        <dbReference type="Google" id="ProtNLM"/>
    </source>
</evidence>
<keyword evidence="2" id="KW-1185">Reference proteome</keyword>
<dbReference type="OrthoDB" id="2786563at2759"/>
<reference evidence="1 2" key="1">
    <citation type="submission" date="2021-08" db="EMBL/GenBank/DDBJ databases">
        <title>Draft Genome Sequence of Phanerochaete sordida strain YK-624.</title>
        <authorList>
            <person name="Mori T."/>
            <person name="Dohra H."/>
            <person name="Suzuki T."/>
            <person name="Kawagishi H."/>
            <person name="Hirai H."/>
        </authorList>
    </citation>
    <scope>NUCLEOTIDE SEQUENCE [LARGE SCALE GENOMIC DNA]</scope>
    <source>
        <strain evidence="1 2">YK-624</strain>
    </source>
</reference>
<proteinExistence type="predicted"/>
<name>A0A9P3GQP3_9APHY</name>
<sequence length="282" mass="32067">MEARIPEELLREILLHNILPLHSDFLRFHEVYAGHYQLPPISRCGHLLLVCKRWNRIGTPLLYECLRISTHQRAAAVAKVLHANPELGQAVRCLKVEGGFGKGLAPIGKALPRVHSVHIVLRMKSGESILGLEQALKLFLGLTTLHIELESQHNNKTVTEARTLIYECIKDYWLSLRNVGISDAYYDAAALADALAQSSIEEFECRAADLRDWSKKGIVQKILSCPSLQRIVCRGNKRVEKTRQILKDGGVADTDIEKFRFIHHTRDDEFLLEMLMFYDAHD</sequence>
<dbReference type="AlphaFoldDB" id="A0A9P3GQP3"/>
<comment type="caution">
    <text evidence="1">The sequence shown here is derived from an EMBL/GenBank/DDBJ whole genome shotgun (WGS) entry which is preliminary data.</text>
</comment>
<protein>
    <recommendedName>
        <fullName evidence="3">F-box domain-containing protein</fullName>
    </recommendedName>
</protein>
<dbReference type="EMBL" id="BPQB01000075">
    <property type="protein sequence ID" value="GJE97699.1"/>
    <property type="molecule type" value="Genomic_DNA"/>
</dbReference>
<evidence type="ECO:0000313" key="2">
    <source>
        <dbReference type="Proteomes" id="UP000703269"/>
    </source>
</evidence>
<gene>
    <name evidence="1" type="ORF">PsYK624_139200</name>
</gene>
<dbReference type="Proteomes" id="UP000703269">
    <property type="component" value="Unassembled WGS sequence"/>
</dbReference>
<evidence type="ECO:0000313" key="1">
    <source>
        <dbReference type="EMBL" id="GJE97699.1"/>
    </source>
</evidence>
<organism evidence="1 2">
    <name type="scientific">Phanerochaete sordida</name>
    <dbReference type="NCBI Taxonomy" id="48140"/>
    <lineage>
        <taxon>Eukaryota</taxon>
        <taxon>Fungi</taxon>
        <taxon>Dikarya</taxon>
        <taxon>Basidiomycota</taxon>
        <taxon>Agaricomycotina</taxon>
        <taxon>Agaricomycetes</taxon>
        <taxon>Polyporales</taxon>
        <taxon>Phanerochaetaceae</taxon>
        <taxon>Phanerochaete</taxon>
    </lineage>
</organism>
<accession>A0A9P3GQP3</accession>